<evidence type="ECO:0000313" key="4">
    <source>
        <dbReference type="EMBL" id="TDR40796.1"/>
    </source>
</evidence>
<dbReference type="InterPro" id="IPR001633">
    <property type="entry name" value="EAL_dom"/>
</dbReference>
<reference evidence="4 5" key="1">
    <citation type="submission" date="2019-03" db="EMBL/GenBank/DDBJ databases">
        <title>Genomic Encyclopedia of Type Strains, Phase IV (KMG-IV): sequencing the most valuable type-strain genomes for metagenomic binning, comparative biology and taxonomic classification.</title>
        <authorList>
            <person name="Goeker M."/>
        </authorList>
    </citation>
    <scope>NUCLEOTIDE SEQUENCE [LARGE SCALE GENOMIC DNA]</scope>
    <source>
        <strain evidence="4 5">DSM 21667</strain>
    </source>
</reference>
<dbReference type="EMBL" id="SNZH01000012">
    <property type="protein sequence ID" value="TDR40796.1"/>
    <property type="molecule type" value="Genomic_DNA"/>
</dbReference>
<dbReference type="NCBIfam" id="TIGR00254">
    <property type="entry name" value="GGDEF"/>
    <property type="match status" value="1"/>
</dbReference>
<dbReference type="Gene3D" id="3.30.450.20">
    <property type="entry name" value="PAS domain"/>
    <property type="match status" value="1"/>
</dbReference>
<dbReference type="GO" id="GO:0071111">
    <property type="term" value="F:cyclic-guanylate-specific phosphodiesterase activity"/>
    <property type="evidence" value="ECO:0007669"/>
    <property type="project" value="InterPro"/>
</dbReference>
<dbReference type="InterPro" id="IPR050706">
    <property type="entry name" value="Cyclic-di-GMP_PDE-like"/>
</dbReference>
<dbReference type="InterPro" id="IPR013767">
    <property type="entry name" value="PAS_fold"/>
</dbReference>
<accession>A0A4R6YRS7</accession>
<dbReference type="NCBIfam" id="TIGR00229">
    <property type="entry name" value="sensory_box"/>
    <property type="match status" value="1"/>
</dbReference>
<dbReference type="Pfam" id="PF00989">
    <property type="entry name" value="PAS"/>
    <property type="match status" value="1"/>
</dbReference>
<dbReference type="PROSITE" id="PS50887">
    <property type="entry name" value="GGDEF"/>
    <property type="match status" value="1"/>
</dbReference>
<dbReference type="InterPro" id="IPR035965">
    <property type="entry name" value="PAS-like_dom_sf"/>
</dbReference>
<dbReference type="PROSITE" id="PS50883">
    <property type="entry name" value="EAL"/>
    <property type="match status" value="1"/>
</dbReference>
<dbReference type="CDD" id="cd01948">
    <property type="entry name" value="EAL"/>
    <property type="match status" value="1"/>
</dbReference>
<dbReference type="CDD" id="cd00130">
    <property type="entry name" value="PAS"/>
    <property type="match status" value="1"/>
</dbReference>
<evidence type="ECO:0000259" key="1">
    <source>
        <dbReference type="PROSITE" id="PS50112"/>
    </source>
</evidence>
<dbReference type="Pfam" id="PF00563">
    <property type="entry name" value="EAL"/>
    <property type="match status" value="1"/>
</dbReference>
<evidence type="ECO:0000259" key="3">
    <source>
        <dbReference type="PROSITE" id="PS50887"/>
    </source>
</evidence>
<feature type="domain" description="PAS" evidence="1">
    <location>
        <begin position="163"/>
        <end position="213"/>
    </location>
</feature>
<dbReference type="SUPFAM" id="SSF55785">
    <property type="entry name" value="PYP-like sensor domain (PAS domain)"/>
    <property type="match status" value="1"/>
</dbReference>
<dbReference type="GO" id="GO:0006355">
    <property type="term" value="P:regulation of DNA-templated transcription"/>
    <property type="evidence" value="ECO:0007669"/>
    <property type="project" value="InterPro"/>
</dbReference>
<dbReference type="InterPro" id="IPR000014">
    <property type="entry name" value="PAS"/>
</dbReference>
<dbReference type="SUPFAM" id="SSF52172">
    <property type="entry name" value="CheY-like"/>
    <property type="match status" value="1"/>
</dbReference>
<dbReference type="PANTHER" id="PTHR33121">
    <property type="entry name" value="CYCLIC DI-GMP PHOSPHODIESTERASE PDEF"/>
    <property type="match status" value="1"/>
</dbReference>
<dbReference type="SMART" id="SM00091">
    <property type="entry name" value="PAS"/>
    <property type="match status" value="1"/>
</dbReference>
<dbReference type="Proteomes" id="UP000295293">
    <property type="component" value="Unassembled WGS sequence"/>
</dbReference>
<dbReference type="InterPro" id="IPR029787">
    <property type="entry name" value="Nucleotide_cyclase"/>
</dbReference>
<dbReference type="OrthoDB" id="7052318at2"/>
<dbReference type="PROSITE" id="PS50112">
    <property type="entry name" value="PAS"/>
    <property type="match status" value="1"/>
</dbReference>
<dbReference type="Gene3D" id="3.20.20.450">
    <property type="entry name" value="EAL domain"/>
    <property type="match status" value="1"/>
</dbReference>
<dbReference type="SMART" id="SM00052">
    <property type="entry name" value="EAL"/>
    <property type="match status" value="1"/>
</dbReference>
<dbReference type="InterPro" id="IPR000160">
    <property type="entry name" value="GGDEF_dom"/>
</dbReference>
<dbReference type="PANTHER" id="PTHR33121:SF79">
    <property type="entry name" value="CYCLIC DI-GMP PHOSPHODIESTERASE PDED-RELATED"/>
    <property type="match status" value="1"/>
</dbReference>
<dbReference type="SUPFAM" id="SSF55073">
    <property type="entry name" value="Nucleotide cyclase"/>
    <property type="match status" value="1"/>
</dbReference>
<feature type="domain" description="EAL" evidence="2">
    <location>
        <begin position="443"/>
        <end position="691"/>
    </location>
</feature>
<sequence length="691" mass="77054">MSKQDSVIRLLLVEDSVEDAEQQISVLRNGGIAVRPSRATNEAELEDQIVQNTPDLILVNLAAKSLRLDQVSDAANRGGKDIAIIGTAINPNEDLIVSAFRTGARAIALRGRPDHTQMVVKREFESLLMRRSVRRLESALREIERRCDSLLDSSRDPIAYVHEGMHVRANKAYLEIFGFDEFEDIESMSILDMIAPEDADDFKSLLKKLSKGEKPPQKLNLKAQRSDGSTFDSVMEFAEATYEGEPCQQIIFRQQTNNPELEKELDALRSKDLVTDLFNRQHLLLELDRSVAAAATGKNDRCLLLLEPDNFKKVLDTIGIGNADLLLGDLANLMRRHLSDADVAARFADHTFAVLLVGRDQEGSKKIAETLLKAFNERIFEVGKQSINVTMSVGGCLIGEKNANAQTILGNANSTLRAAQTEGGNRTNIFDPAAQDKAVEEKQRHWLKLVQDALHNNGFVLFNQPIISLHGADGDFFEILLRMQGPKGEITPNFFLPIAEQHGLMPQIDRWVIAHAIKALVEREKSGIKTTYFIKLTPQSLEDQTLLPWIAQQLKNARLRGDALVFEMPESKVVTSLKPARSFVAGLKQIHCGFALEQFGSGLNSMQLLKHIDADYLKLDRSFMAELPKHKENQEKLKDLCDQAHHAGKLTVAEFVEDAASMSILFSCGVNFVQGNFLQEPEKVMVYDLPA</sequence>
<protein>
    <submittedName>
        <fullName evidence="4">Diguanylate cyclase/phosphodiesterase</fullName>
    </submittedName>
</protein>
<gene>
    <name evidence="4" type="ORF">DFR29_112110</name>
</gene>
<dbReference type="Gene3D" id="3.30.70.270">
    <property type="match status" value="1"/>
</dbReference>
<dbReference type="SMART" id="SM00267">
    <property type="entry name" value="GGDEF"/>
    <property type="match status" value="1"/>
</dbReference>
<keyword evidence="5" id="KW-1185">Reference proteome</keyword>
<dbReference type="AlphaFoldDB" id="A0A4R6YRS7"/>
<dbReference type="InterPro" id="IPR035919">
    <property type="entry name" value="EAL_sf"/>
</dbReference>
<dbReference type="CDD" id="cd01949">
    <property type="entry name" value="GGDEF"/>
    <property type="match status" value="1"/>
</dbReference>
<comment type="caution">
    <text evidence="4">The sequence shown here is derived from an EMBL/GenBank/DDBJ whole genome shotgun (WGS) entry which is preliminary data.</text>
</comment>
<dbReference type="Pfam" id="PF00990">
    <property type="entry name" value="GGDEF"/>
    <property type="match status" value="1"/>
</dbReference>
<evidence type="ECO:0000259" key="2">
    <source>
        <dbReference type="PROSITE" id="PS50883"/>
    </source>
</evidence>
<proteinExistence type="predicted"/>
<evidence type="ECO:0000313" key="5">
    <source>
        <dbReference type="Proteomes" id="UP000295293"/>
    </source>
</evidence>
<dbReference type="InterPro" id="IPR043128">
    <property type="entry name" value="Rev_trsase/Diguanyl_cyclase"/>
</dbReference>
<organism evidence="4 5">
    <name type="scientific">Tahibacter aquaticus</name>
    <dbReference type="NCBI Taxonomy" id="520092"/>
    <lineage>
        <taxon>Bacteria</taxon>
        <taxon>Pseudomonadati</taxon>
        <taxon>Pseudomonadota</taxon>
        <taxon>Gammaproteobacteria</taxon>
        <taxon>Lysobacterales</taxon>
        <taxon>Rhodanobacteraceae</taxon>
        <taxon>Tahibacter</taxon>
    </lineage>
</organism>
<dbReference type="RefSeq" id="WP_133820163.1">
    <property type="nucleotide sequence ID" value="NZ_SNZH01000012.1"/>
</dbReference>
<feature type="domain" description="GGDEF" evidence="3">
    <location>
        <begin position="299"/>
        <end position="432"/>
    </location>
</feature>
<dbReference type="InterPro" id="IPR011006">
    <property type="entry name" value="CheY-like_superfamily"/>
</dbReference>
<name>A0A4R6YRS7_9GAMM</name>
<dbReference type="SUPFAM" id="SSF141868">
    <property type="entry name" value="EAL domain-like"/>
    <property type="match status" value="1"/>
</dbReference>